<evidence type="ECO:0000313" key="1">
    <source>
        <dbReference type="EMBL" id="GAI76064.1"/>
    </source>
</evidence>
<dbReference type="AlphaFoldDB" id="X1T7U6"/>
<organism evidence="1">
    <name type="scientific">marine sediment metagenome</name>
    <dbReference type="NCBI Taxonomy" id="412755"/>
    <lineage>
        <taxon>unclassified sequences</taxon>
        <taxon>metagenomes</taxon>
        <taxon>ecological metagenomes</taxon>
    </lineage>
</organism>
<protein>
    <submittedName>
        <fullName evidence="1">Uncharacterized protein</fullName>
    </submittedName>
</protein>
<sequence>MVFDKDAETKKMSPQIDGIIYSGVPLLEFTDVAIVEKEQVKAILEVKSYIHTPAIFGEKSGGSRDSRSGLAYAFEQRKTFLPSGARYILFAFGLYSGYSDVKVITRLKKVCHSYAVVLREEPKIERQRGKEHWEYNFDNSISRLIEWLRNLS</sequence>
<name>X1T7U6_9ZZZZ</name>
<dbReference type="EMBL" id="BARW01006453">
    <property type="protein sequence ID" value="GAI76064.1"/>
    <property type="molecule type" value="Genomic_DNA"/>
</dbReference>
<comment type="caution">
    <text evidence="1">The sequence shown here is derived from an EMBL/GenBank/DDBJ whole genome shotgun (WGS) entry which is preliminary data.</text>
</comment>
<gene>
    <name evidence="1" type="ORF">S12H4_13551</name>
</gene>
<proteinExistence type="predicted"/>
<reference evidence="1" key="1">
    <citation type="journal article" date="2014" name="Front. Microbiol.">
        <title>High frequency of phylogenetically diverse reductive dehalogenase-homologous genes in deep subseafloor sedimentary metagenomes.</title>
        <authorList>
            <person name="Kawai M."/>
            <person name="Futagami T."/>
            <person name="Toyoda A."/>
            <person name="Takaki Y."/>
            <person name="Nishi S."/>
            <person name="Hori S."/>
            <person name="Arai W."/>
            <person name="Tsubouchi T."/>
            <person name="Morono Y."/>
            <person name="Uchiyama I."/>
            <person name="Ito T."/>
            <person name="Fujiyama A."/>
            <person name="Inagaki F."/>
            <person name="Takami H."/>
        </authorList>
    </citation>
    <scope>NUCLEOTIDE SEQUENCE</scope>
    <source>
        <strain evidence="1">Expedition CK06-06</strain>
    </source>
</reference>
<accession>X1T7U6</accession>